<evidence type="ECO:0000313" key="2">
    <source>
        <dbReference type="Proteomes" id="UP000749559"/>
    </source>
</evidence>
<dbReference type="Proteomes" id="UP000749559">
    <property type="component" value="Unassembled WGS sequence"/>
</dbReference>
<dbReference type="OrthoDB" id="2314273at2759"/>
<evidence type="ECO:0000313" key="1">
    <source>
        <dbReference type="EMBL" id="CAH1784556.1"/>
    </source>
</evidence>
<organism evidence="1 2">
    <name type="scientific">Owenia fusiformis</name>
    <name type="common">Polychaete worm</name>
    <dbReference type="NCBI Taxonomy" id="6347"/>
    <lineage>
        <taxon>Eukaryota</taxon>
        <taxon>Metazoa</taxon>
        <taxon>Spiralia</taxon>
        <taxon>Lophotrochozoa</taxon>
        <taxon>Annelida</taxon>
        <taxon>Polychaeta</taxon>
        <taxon>Sedentaria</taxon>
        <taxon>Canalipalpata</taxon>
        <taxon>Sabellida</taxon>
        <taxon>Oweniida</taxon>
        <taxon>Oweniidae</taxon>
        <taxon>Owenia</taxon>
    </lineage>
</organism>
<proteinExistence type="predicted"/>
<dbReference type="EMBL" id="CAIIXF020000005">
    <property type="protein sequence ID" value="CAH1784556.1"/>
    <property type="molecule type" value="Genomic_DNA"/>
</dbReference>
<sequence>IFSKVWCARRHPIYRELDARDIILYEKMPPQVREIVHKAMCINTSGIPNSAEGADFKLETINKKGQFWMPQRPTLNDWDRMCANFDSLENIRSTVFKNCGQNDPQLISANKR</sequence>
<dbReference type="AlphaFoldDB" id="A0A8S4NVU5"/>
<keyword evidence="2" id="KW-1185">Reference proteome</keyword>
<comment type="caution">
    <text evidence="1">The sequence shown here is derived from an EMBL/GenBank/DDBJ whole genome shotgun (WGS) entry which is preliminary data.</text>
</comment>
<feature type="non-terminal residue" evidence="1">
    <location>
        <position position="112"/>
    </location>
</feature>
<reference evidence="1" key="1">
    <citation type="submission" date="2022-03" db="EMBL/GenBank/DDBJ databases">
        <authorList>
            <person name="Martin C."/>
        </authorList>
    </citation>
    <scope>NUCLEOTIDE SEQUENCE</scope>
</reference>
<accession>A0A8S4NVU5</accession>
<feature type="non-terminal residue" evidence="1">
    <location>
        <position position="1"/>
    </location>
</feature>
<protein>
    <submittedName>
        <fullName evidence="1">Uncharacterized protein</fullName>
    </submittedName>
</protein>
<gene>
    <name evidence="1" type="ORF">OFUS_LOCUS10729</name>
</gene>
<name>A0A8S4NVU5_OWEFU</name>